<geneLocation type="plasmid" evidence="2">
    <name>pemeittgr7c</name>
</geneLocation>
<dbReference type="SUPFAM" id="SSF141318">
    <property type="entry name" value="TM0957-like"/>
    <property type="match status" value="1"/>
</dbReference>
<dbReference type="EMBL" id="CP041241">
    <property type="protein sequence ID" value="QLL64833.1"/>
    <property type="molecule type" value="Genomic_DNA"/>
</dbReference>
<proteinExistence type="predicted"/>
<keyword evidence="1" id="KW-0614">Plasmid</keyword>
<organism evidence="1 2">
    <name type="scientific">Sinorhizobium mexicanum</name>
    <dbReference type="NCBI Taxonomy" id="375549"/>
    <lineage>
        <taxon>Bacteria</taxon>
        <taxon>Pseudomonadati</taxon>
        <taxon>Pseudomonadota</taxon>
        <taxon>Alphaproteobacteria</taxon>
        <taxon>Hyphomicrobiales</taxon>
        <taxon>Rhizobiaceae</taxon>
        <taxon>Sinorhizobium/Ensifer group</taxon>
        <taxon>Sinorhizobium</taxon>
    </lineage>
</organism>
<dbReference type="RefSeq" id="WP_180943293.1">
    <property type="nucleotide sequence ID" value="NZ_CP041241.1"/>
</dbReference>
<gene>
    <name evidence="1" type="ORF">FKV68_25905</name>
</gene>
<evidence type="ECO:0000313" key="1">
    <source>
        <dbReference type="EMBL" id="QLL64833.1"/>
    </source>
</evidence>
<dbReference type="KEGG" id="emx:FKV68_25905"/>
<name>A0A859QF69_9HYPH</name>
<dbReference type="Pfam" id="PF10054">
    <property type="entry name" value="DUF2291"/>
    <property type="match status" value="1"/>
</dbReference>
<sequence>MKMKLFLAAGMLAVLCLSGCKLVKTGEGGKNGAAAGPGGDQERVSGLVATTFDGKLVPALKEKAVDLPTLQAAIKGGLDAAGKAHGVRVGGAGGGWNFPVKGTGVVVEEDLASKAALAKVDIDGDGKADATLQLGPVVKGTALRDTTKLYDFSTFRDQIEYAKLGRALNDKAVSSLSLPKGSLKGKKVAFVGATTIRSATEQPLIVPVSVEIAP</sequence>
<keyword evidence="2" id="KW-1185">Reference proteome</keyword>
<dbReference type="PIRSF" id="PIRSF033535">
    <property type="entry name" value="UCP033535_plp"/>
    <property type="match status" value="1"/>
</dbReference>
<dbReference type="InterPro" id="IPR036215">
    <property type="entry name" value="TM0957-like_sf"/>
</dbReference>
<reference evidence="1 2" key="1">
    <citation type="submission" date="2019-06" db="EMBL/GenBank/DDBJ databases">
        <title>Complete genome sequence of Ensifer mexicanus ITTG R7 isolated from nodules of Acacia angustissima (Mill.) Kuntze.</title>
        <authorList>
            <person name="Rincon-Rosales R."/>
            <person name="Rogel M.A."/>
            <person name="Guerrero G."/>
            <person name="Rincon-Molina C.I."/>
            <person name="Lopez-Lopez A."/>
            <person name="Martinez-Romero E."/>
        </authorList>
    </citation>
    <scope>NUCLEOTIDE SEQUENCE [LARGE SCALE GENOMIC DNA]</scope>
    <source>
        <strain evidence="1 2">ITTG R7</strain>
        <plasmid evidence="2">pemeittgr7c</plasmid>
    </source>
</reference>
<evidence type="ECO:0000313" key="2">
    <source>
        <dbReference type="Proteomes" id="UP000510721"/>
    </source>
</evidence>
<dbReference type="AlphaFoldDB" id="A0A859QF69"/>
<accession>A0A859QF69</accession>
<dbReference type="Proteomes" id="UP000510721">
    <property type="component" value="Plasmid pEmeITTGR7c"/>
</dbReference>
<protein>
    <submittedName>
        <fullName evidence="1">DUF2291 domain-containing protein</fullName>
    </submittedName>
</protein>
<dbReference type="InterPro" id="IPR014582">
    <property type="entry name" value="UCP033535_lipo"/>
</dbReference>